<name>A0A9N9DSN6_9GLOM</name>
<reference evidence="1" key="1">
    <citation type="submission" date="2021-06" db="EMBL/GenBank/DDBJ databases">
        <authorList>
            <person name="Kallberg Y."/>
            <person name="Tangrot J."/>
            <person name="Rosling A."/>
        </authorList>
    </citation>
    <scope>NUCLEOTIDE SEQUENCE</scope>
    <source>
        <strain evidence="1">UK204</strain>
    </source>
</reference>
<organism evidence="1 2">
    <name type="scientific">Funneliformis caledonium</name>
    <dbReference type="NCBI Taxonomy" id="1117310"/>
    <lineage>
        <taxon>Eukaryota</taxon>
        <taxon>Fungi</taxon>
        <taxon>Fungi incertae sedis</taxon>
        <taxon>Mucoromycota</taxon>
        <taxon>Glomeromycotina</taxon>
        <taxon>Glomeromycetes</taxon>
        <taxon>Glomerales</taxon>
        <taxon>Glomeraceae</taxon>
        <taxon>Funneliformis</taxon>
    </lineage>
</organism>
<dbReference type="AlphaFoldDB" id="A0A9N9DSN6"/>
<keyword evidence="2" id="KW-1185">Reference proteome</keyword>
<feature type="non-terminal residue" evidence="1">
    <location>
        <position position="1"/>
    </location>
</feature>
<evidence type="ECO:0000313" key="2">
    <source>
        <dbReference type="Proteomes" id="UP000789570"/>
    </source>
</evidence>
<proteinExistence type="predicted"/>
<comment type="caution">
    <text evidence="1">The sequence shown here is derived from an EMBL/GenBank/DDBJ whole genome shotgun (WGS) entry which is preliminary data.</text>
</comment>
<dbReference type="EMBL" id="CAJVPQ010004202">
    <property type="protein sequence ID" value="CAG8646683.1"/>
    <property type="molecule type" value="Genomic_DNA"/>
</dbReference>
<protein>
    <submittedName>
        <fullName evidence="1">3128_t:CDS:1</fullName>
    </submittedName>
</protein>
<accession>A0A9N9DSN6</accession>
<gene>
    <name evidence="1" type="ORF">FCALED_LOCUS10846</name>
</gene>
<dbReference type="OrthoDB" id="2400888at2759"/>
<sequence>ALSMVSPETIANCWQKTNILSQEISLPIPILISDNENKIQELEELIIRLPGNDHLTVDYYIHIDDEVEGGLTDKEILEIIENEKDEPIDEIVKEVEK</sequence>
<evidence type="ECO:0000313" key="1">
    <source>
        <dbReference type="EMBL" id="CAG8646683.1"/>
    </source>
</evidence>
<dbReference type="Proteomes" id="UP000789570">
    <property type="component" value="Unassembled WGS sequence"/>
</dbReference>
<feature type="non-terminal residue" evidence="1">
    <location>
        <position position="97"/>
    </location>
</feature>